<evidence type="ECO:0000256" key="1">
    <source>
        <dbReference type="ARBA" id="ARBA00022630"/>
    </source>
</evidence>
<dbReference type="InterPro" id="IPR051260">
    <property type="entry name" value="Diverse_substr_monoxygenases"/>
</dbReference>
<evidence type="ECO:0000256" key="7">
    <source>
        <dbReference type="SAM" id="MobiDB-lite"/>
    </source>
</evidence>
<organism evidence="9 10">
    <name type="scientific">Lampropedia puyangensis</name>
    <dbReference type="NCBI Taxonomy" id="1330072"/>
    <lineage>
        <taxon>Bacteria</taxon>
        <taxon>Pseudomonadati</taxon>
        <taxon>Pseudomonadota</taxon>
        <taxon>Betaproteobacteria</taxon>
        <taxon>Burkholderiales</taxon>
        <taxon>Comamonadaceae</taxon>
        <taxon>Lampropedia</taxon>
    </lineage>
</organism>
<comment type="similarity">
    <text evidence="5">Belongs to the NtaA/SnaA/DszA monooxygenase family.</text>
</comment>
<reference evidence="9 10" key="1">
    <citation type="journal article" date="2015" name="Antonie Van Leeuwenhoek">
        <title>Lampropedia puyangensis sp. nov., isolated from symptomatic bark of Populus ? euramericana canker and emended description of Lampropedia hyalina (Ehrenberg 1832) Lee et al. 2004.</title>
        <authorList>
            <person name="Li Y."/>
            <person name="Wang T."/>
            <person name="Piao C.G."/>
            <person name="Wang L.F."/>
            <person name="Tian G.Z."/>
            <person name="Zhu T.H."/>
            <person name="Guo M.W."/>
        </authorList>
    </citation>
    <scope>NUCLEOTIDE SEQUENCE [LARGE SCALE GENOMIC DNA]</scope>
    <source>
        <strain evidence="9 10">2-bin</strain>
    </source>
</reference>
<keyword evidence="4" id="KW-0503">Monooxygenase</keyword>
<keyword evidence="10" id="KW-1185">Reference proteome</keyword>
<dbReference type="EMBL" id="STFG01000012">
    <property type="protein sequence ID" value="THT99949.1"/>
    <property type="molecule type" value="Genomic_DNA"/>
</dbReference>
<feature type="binding site" evidence="6">
    <location>
        <position position="160"/>
    </location>
    <ligand>
        <name>FMN</name>
        <dbReference type="ChEBI" id="CHEBI:58210"/>
    </ligand>
</feature>
<evidence type="ECO:0000256" key="2">
    <source>
        <dbReference type="ARBA" id="ARBA00022643"/>
    </source>
</evidence>
<gene>
    <name evidence="9" type="ORF">E9531_11505</name>
</gene>
<dbReference type="InterPro" id="IPR011251">
    <property type="entry name" value="Luciferase-like_dom"/>
</dbReference>
<dbReference type="RefSeq" id="WP_136573911.1">
    <property type="nucleotide sequence ID" value="NZ_STFG01000012.1"/>
</dbReference>
<dbReference type="Pfam" id="PF00296">
    <property type="entry name" value="Bac_luciferase"/>
    <property type="match status" value="1"/>
</dbReference>
<dbReference type="PANTHER" id="PTHR30011">
    <property type="entry name" value="ALKANESULFONATE MONOOXYGENASE-RELATED"/>
    <property type="match status" value="1"/>
</dbReference>
<dbReference type="InterPro" id="IPR036661">
    <property type="entry name" value="Luciferase-like_sf"/>
</dbReference>
<feature type="binding site" evidence="6">
    <location>
        <position position="60"/>
    </location>
    <ligand>
        <name>FMN</name>
        <dbReference type="ChEBI" id="CHEBI:58210"/>
    </ligand>
</feature>
<keyword evidence="1 6" id="KW-0285">Flavoprotein</keyword>
<feature type="binding site" evidence="6">
    <location>
        <position position="236"/>
    </location>
    <ligand>
        <name>FMN</name>
        <dbReference type="ChEBI" id="CHEBI:58210"/>
    </ligand>
</feature>
<feature type="region of interest" description="Disordered" evidence="7">
    <location>
        <begin position="465"/>
        <end position="488"/>
    </location>
</feature>
<evidence type="ECO:0000259" key="8">
    <source>
        <dbReference type="Pfam" id="PF00296"/>
    </source>
</evidence>
<keyword evidence="2 6" id="KW-0288">FMN</keyword>
<evidence type="ECO:0000313" key="9">
    <source>
        <dbReference type="EMBL" id="THT99949.1"/>
    </source>
</evidence>
<sequence>MTRQKHIHVNAFNMNCVGHIHHGLWTHPRDRSTEYNTLKYWTDIARTLEKGLFDGLFIADVIGYYDVYQHAQRHGVDLTLREAIQLPVNNPWLIISAMAAVTEHLGFGVTATISAHNPYTFARDVSTLDQLTNGRIGWNIVTGYVDSGARGLGQEGLDEHDRRYDRADDFLALAYKLWEGSWEDGAVIADKARRIHALPEKVHPVVHNGPFYRANAIHMSAPSPQRTPLLFQAGTSSRGLQFAGQHAEGIFIGATTPEAAREASRKLRQAAVDAGRRPEDIKIYAGMAVVTGDTQAQAQEKYAEYLQHASAEGGLAHFAASTGVDFAQYDLDEPIPFGKSNAIQSAAAAAQAQGWTTRRKLLEQFKLGSRYNTVVGDANHVADELTRWIDEGEIDGFNLTRIVVPETWEDFANTVVPELQNRGRYRTAYEPGGFRHKLFGQGDRLPANHVGAQWRDALAHKAGQAAASVQADTKGGPAHPLTTKPIAV</sequence>
<dbReference type="Gene3D" id="3.20.20.30">
    <property type="entry name" value="Luciferase-like domain"/>
    <property type="match status" value="1"/>
</dbReference>
<dbReference type="OrthoDB" id="4505903at2"/>
<dbReference type="AlphaFoldDB" id="A0A4S8EYD7"/>
<keyword evidence="3" id="KW-0560">Oxidoreductase</keyword>
<protein>
    <submittedName>
        <fullName evidence="9">LLM class flavin-dependent oxidoreductase</fullName>
    </submittedName>
</protein>
<evidence type="ECO:0000256" key="6">
    <source>
        <dbReference type="PIRSR" id="PIRSR000337-1"/>
    </source>
</evidence>
<evidence type="ECO:0000256" key="4">
    <source>
        <dbReference type="ARBA" id="ARBA00023033"/>
    </source>
</evidence>
<dbReference type="Proteomes" id="UP000308917">
    <property type="component" value="Unassembled WGS sequence"/>
</dbReference>
<comment type="caution">
    <text evidence="9">The sequence shown here is derived from an EMBL/GenBank/DDBJ whole genome shotgun (WGS) entry which is preliminary data.</text>
</comment>
<dbReference type="NCBIfam" id="TIGR03860">
    <property type="entry name" value="FMN_nitrolo"/>
    <property type="match status" value="1"/>
</dbReference>
<accession>A0A4S8EYD7</accession>
<dbReference type="InterPro" id="IPR016215">
    <property type="entry name" value="NTA_MOA"/>
</dbReference>
<dbReference type="PANTHER" id="PTHR30011:SF16">
    <property type="entry name" value="C2H2 FINGER DOMAIN TRANSCRIPTION FACTOR (EUROFUNG)-RELATED"/>
    <property type="match status" value="1"/>
</dbReference>
<dbReference type="GO" id="GO:0016705">
    <property type="term" value="F:oxidoreductase activity, acting on paired donors, with incorporation or reduction of molecular oxygen"/>
    <property type="evidence" value="ECO:0007669"/>
    <property type="project" value="InterPro"/>
</dbReference>
<feature type="domain" description="Luciferase-like" evidence="8">
    <location>
        <begin position="28"/>
        <end position="388"/>
    </location>
</feature>
<dbReference type="SUPFAM" id="SSF51679">
    <property type="entry name" value="Bacterial luciferase-like"/>
    <property type="match status" value="1"/>
</dbReference>
<evidence type="ECO:0000256" key="3">
    <source>
        <dbReference type="ARBA" id="ARBA00023002"/>
    </source>
</evidence>
<feature type="binding site" evidence="6">
    <location>
        <position position="110"/>
    </location>
    <ligand>
        <name>FMN</name>
        <dbReference type="ChEBI" id="CHEBI:58210"/>
    </ligand>
</feature>
<feature type="binding site" evidence="6">
    <location>
        <position position="164"/>
    </location>
    <ligand>
        <name>FMN</name>
        <dbReference type="ChEBI" id="CHEBI:58210"/>
    </ligand>
</feature>
<name>A0A4S8EYD7_9BURK</name>
<proteinExistence type="inferred from homology"/>
<dbReference type="GO" id="GO:0004497">
    <property type="term" value="F:monooxygenase activity"/>
    <property type="evidence" value="ECO:0007669"/>
    <property type="project" value="UniProtKB-KW"/>
</dbReference>
<evidence type="ECO:0000313" key="10">
    <source>
        <dbReference type="Proteomes" id="UP000308917"/>
    </source>
</evidence>
<evidence type="ECO:0000256" key="5">
    <source>
        <dbReference type="ARBA" id="ARBA00033748"/>
    </source>
</evidence>
<dbReference type="PIRSF" id="PIRSF000337">
    <property type="entry name" value="NTA_MOA"/>
    <property type="match status" value="1"/>
</dbReference>